<evidence type="ECO:0000256" key="19">
    <source>
        <dbReference type="SAM" id="Phobius"/>
    </source>
</evidence>
<evidence type="ECO:0000256" key="8">
    <source>
        <dbReference type="ARBA" id="ARBA00023069"/>
    </source>
</evidence>
<evidence type="ECO:0000256" key="10">
    <source>
        <dbReference type="ARBA" id="ARBA00023170"/>
    </source>
</evidence>
<dbReference type="GO" id="GO:0006935">
    <property type="term" value="P:chemotaxis"/>
    <property type="evidence" value="ECO:0007669"/>
    <property type="project" value="UniProtKB-KW"/>
</dbReference>
<reference evidence="21" key="1">
    <citation type="submission" date="2016-11" db="UniProtKB">
        <authorList>
            <consortium name="WormBaseParasite"/>
        </authorList>
    </citation>
    <scope>IDENTIFICATION</scope>
</reference>
<dbReference type="Pfam" id="PF10326">
    <property type="entry name" value="7TM_GPCR_Str"/>
    <property type="match status" value="1"/>
</dbReference>
<evidence type="ECO:0000256" key="3">
    <source>
        <dbReference type="ARBA" id="ARBA00022500"/>
    </source>
</evidence>
<evidence type="ECO:0000256" key="15">
    <source>
        <dbReference type="ARBA" id="ARBA00064300"/>
    </source>
</evidence>
<dbReference type="FunFam" id="1.20.1070.10:FF:000128">
    <property type="entry name" value="Seven TM Receptor"/>
    <property type="match status" value="1"/>
</dbReference>
<evidence type="ECO:0000256" key="7">
    <source>
        <dbReference type="ARBA" id="ARBA00022989"/>
    </source>
</evidence>
<organism evidence="20 21">
    <name type="scientific">Caenorhabditis tropicalis</name>
    <dbReference type="NCBI Taxonomy" id="1561998"/>
    <lineage>
        <taxon>Eukaryota</taxon>
        <taxon>Metazoa</taxon>
        <taxon>Ecdysozoa</taxon>
        <taxon>Nematoda</taxon>
        <taxon>Chromadorea</taxon>
        <taxon>Rhabditida</taxon>
        <taxon>Rhabditina</taxon>
        <taxon>Rhabditomorpha</taxon>
        <taxon>Rhabditoidea</taxon>
        <taxon>Rhabditidae</taxon>
        <taxon>Peloderinae</taxon>
        <taxon>Caenorhabditis</taxon>
    </lineage>
</organism>
<evidence type="ECO:0000256" key="12">
    <source>
        <dbReference type="ARBA" id="ARBA00023273"/>
    </source>
</evidence>
<comment type="similarity">
    <text evidence="14">Belongs to the nematode receptor-like protein str family.</text>
</comment>
<feature type="transmembrane region" description="Helical" evidence="19">
    <location>
        <begin position="12"/>
        <end position="30"/>
    </location>
</feature>
<keyword evidence="8" id="KW-0969">Cilium</keyword>
<feature type="transmembrane region" description="Helical" evidence="19">
    <location>
        <begin position="85"/>
        <end position="111"/>
    </location>
</feature>
<keyword evidence="6" id="KW-0552">Olfaction</keyword>
<dbReference type="GO" id="GO:0042048">
    <property type="term" value="P:olfactory behavior"/>
    <property type="evidence" value="ECO:0007669"/>
    <property type="project" value="TreeGrafter"/>
</dbReference>
<evidence type="ECO:0000256" key="1">
    <source>
        <dbReference type="ARBA" id="ARBA00004272"/>
    </source>
</evidence>
<dbReference type="GO" id="GO:0060170">
    <property type="term" value="C:ciliary membrane"/>
    <property type="evidence" value="ECO:0007669"/>
    <property type="project" value="UniProtKB-SubCell"/>
</dbReference>
<feature type="transmembrane region" description="Helical" evidence="19">
    <location>
        <begin position="204"/>
        <end position="225"/>
    </location>
</feature>
<dbReference type="InterPro" id="IPR019428">
    <property type="entry name" value="7TM_GPCR_serpentine_rcpt_Str"/>
</dbReference>
<keyword evidence="12" id="KW-0966">Cell projection</keyword>
<evidence type="ECO:0000313" key="21">
    <source>
        <dbReference type="WBParaSite" id="Csp11.Scaffold509.g2500.t1"/>
    </source>
</evidence>
<keyword evidence="2" id="KW-1003">Cell membrane</keyword>
<protein>
    <recommendedName>
        <fullName evidence="16">Serpentine receptor class r-10</fullName>
    </recommendedName>
    <alternativeName>
        <fullName evidence="17">Odorant response abnormal protein 10</fullName>
    </alternativeName>
    <alternativeName>
        <fullName evidence="18">Olfactory receptor 10</fullName>
    </alternativeName>
</protein>
<comment type="subcellular location">
    <subcellularLocation>
        <location evidence="1">Cell projection</location>
        <location evidence="1">Cilium membrane</location>
        <topology evidence="1">Multi-pass membrane protein</topology>
    </subcellularLocation>
</comment>
<evidence type="ECO:0000256" key="4">
    <source>
        <dbReference type="ARBA" id="ARBA00022606"/>
    </source>
</evidence>
<keyword evidence="7 19" id="KW-1133">Transmembrane helix</keyword>
<dbReference type="Proteomes" id="UP000095282">
    <property type="component" value="Unplaced"/>
</dbReference>
<evidence type="ECO:0000256" key="16">
    <source>
        <dbReference type="ARBA" id="ARBA00067967"/>
    </source>
</evidence>
<dbReference type="GO" id="GO:0038022">
    <property type="term" value="F:G protein-coupled olfactory receptor activity"/>
    <property type="evidence" value="ECO:0007669"/>
    <property type="project" value="TreeGrafter"/>
</dbReference>
<dbReference type="Gene3D" id="1.20.1070.10">
    <property type="entry name" value="Rhodopsin 7-helix transmembrane proteins"/>
    <property type="match status" value="1"/>
</dbReference>
<dbReference type="AlphaFoldDB" id="A0A1I7T558"/>
<keyword evidence="10" id="KW-0675">Receptor</keyword>
<feature type="transmembrane region" description="Helical" evidence="19">
    <location>
        <begin position="281"/>
        <end position="304"/>
    </location>
</feature>
<evidence type="ECO:0000256" key="2">
    <source>
        <dbReference type="ARBA" id="ARBA00022475"/>
    </source>
</evidence>
<feature type="transmembrane region" description="Helical" evidence="19">
    <location>
        <begin position="131"/>
        <end position="152"/>
    </location>
</feature>
<keyword evidence="9 19" id="KW-0472">Membrane</keyword>
<evidence type="ECO:0000256" key="18">
    <source>
        <dbReference type="ARBA" id="ARBA00082489"/>
    </source>
</evidence>
<name>A0A1I7T558_9PELO</name>
<evidence type="ECO:0000256" key="6">
    <source>
        <dbReference type="ARBA" id="ARBA00022725"/>
    </source>
</evidence>
<evidence type="ECO:0000256" key="14">
    <source>
        <dbReference type="ARBA" id="ARBA00061678"/>
    </source>
</evidence>
<dbReference type="STRING" id="1561998.A0A1I7T558"/>
<comment type="function">
    <text evidence="13">An odorant receptor which affects chemotaxis to the volatile odorant diacetyl. Specifies AWA neuronal cell fate via the odr-7 pathway.</text>
</comment>
<keyword evidence="3" id="KW-0145">Chemotaxis</keyword>
<keyword evidence="5 19" id="KW-0812">Transmembrane</keyword>
<evidence type="ECO:0000256" key="13">
    <source>
        <dbReference type="ARBA" id="ARBA00054965"/>
    </source>
</evidence>
<accession>A0A1I7T558</accession>
<keyword evidence="20" id="KW-1185">Reference proteome</keyword>
<sequence length="354" mass="41210">MKIPIVTYLAEYIGFFVAFFANMTLIHLILTRTRSNFGSYKYLMLWFAAFSLWYSIIDILTQPAMHSYLNSYIVFCASWFKYDPVLAPIIITSYCTSYGLTLVLLAIHFVYRYIAMIHPNQIHYFKYPKALIWPFLFIVVAVFWWCNVYFLLGSNATFNSYLNETIYENYQERIERLSYIGPLYFIIGSKGQIQLQWKSCLGMINVYCIAITTLVTIMSLGFAIYKKMQSVNDMVAEKTRALQKQLFHALVLQTIVPIIFMYTPTTVLFICPIIGVELGMIANMTSICLALYPALDPLVVMYFIRDYRTHLLSELIPDKRKLNFVNYSEKLNLKRNVSSTTRITSITKNETEII</sequence>
<keyword evidence="11" id="KW-0325">Glycoprotein</keyword>
<dbReference type="WBParaSite" id="Csp11.Scaffold509.g2500.t1">
    <property type="protein sequence ID" value="Csp11.Scaffold509.g2500.t1"/>
    <property type="gene ID" value="Csp11.Scaffold509.g2500"/>
</dbReference>
<evidence type="ECO:0000313" key="20">
    <source>
        <dbReference type="Proteomes" id="UP000095282"/>
    </source>
</evidence>
<keyword evidence="4" id="KW-0716">Sensory transduction</keyword>
<evidence type="ECO:0000256" key="17">
    <source>
        <dbReference type="ARBA" id="ARBA00078653"/>
    </source>
</evidence>
<evidence type="ECO:0000256" key="5">
    <source>
        <dbReference type="ARBA" id="ARBA00022692"/>
    </source>
</evidence>
<evidence type="ECO:0000256" key="9">
    <source>
        <dbReference type="ARBA" id="ARBA00023136"/>
    </source>
</evidence>
<dbReference type="PANTHER" id="PTHR22943">
    <property type="entry name" value="7-TRANSMEMBRANE DOMAIN RECEPTOR C.ELEGANS"/>
    <property type="match status" value="1"/>
</dbReference>
<dbReference type="SUPFAM" id="SSF81321">
    <property type="entry name" value="Family A G protein-coupled receptor-like"/>
    <property type="match status" value="1"/>
</dbReference>
<evidence type="ECO:0000256" key="11">
    <source>
        <dbReference type="ARBA" id="ARBA00023180"/>
    </source>
</evidence>
<feature type="transmembrane region" description="Helical" evidence="19">
    <location>
        <begin position="246"/>
        <end position="275"/>
    </location>
</feature>
<comment type="subunit">
    <text evidence="15">Interacts with odr-4.</text>
</comment>
<proteinExistence type="inferred from homology"/>
<dbReference type="PANTHER" id="PTHR22943:SF103">
    <property type="entry name" value="SEVEN TM RECEPTOR"/>
    <property type="match status" value="1"/>
</dbReference>
<feature type="transmembrane region" description="Helical" evidence="19">
    <location>
        <begin position="42"/>
        <end position="65"/>
    </location>
</feature>